<dbReference type="Gene3D" id="3.40.630.10">
    <property type="entry name" value="Zn peptidases"/>
    <property type="match status" value="1"/>
</dbReference>
<reference evidence="6" key="1">
    <citation type="submission" date="2014-03" db="EMBL/GenBank/DDBJ databases">
        <authorList>
            <person name="Aksoy S."/>
            <person name="Warren W."/>
            <person name="Wilson R.K."/>
        </authorList>
    </citation>
    <scope>NUCLEOTIDE SEQUENCE [LARGE SCALE GENOMIC DNA]</scope>
    <source>
        <strain evidence="6">IAEA</strain>
    </source>
</reference>
<feature type="chain" id="PRO_5008400622" description="Peptidase M14 domain-containing protein" evidence="3">
    <location>
        <begin position="26"/>
        <end position="193"/>
    </location>
</feature>
<proteinExistence type="inferred from homology"/>
<dbReference type="AlphaFoldDB" id="A0A1A9WRE9"/>
<dbReference type="PROSITE" id="PS52035">
    <property type="entry name" value="PEPTIDASE_M14"/>
    <property type="match status" value="1"/>
</dbReference>
<dbReference type="PANTHER" id="PTHR11532:SF57">
    <property type="entry name" value="CARBOXYPEPTIDASE D, B"/>
    <property type="match status" value="1"/>
</dbReference>
<comment type="caution">
    <text evidence="2">Lacks conserved residue(s) required for the propagation of feature annotation.</text>
</comment>
<dbReference type="GO" id="GO:0008270">
    <property type="term" value="F:zinc ion binding"/>
    <property type="evidence" value="ECO:0007669"/>
    <property type="project" value="InterPro"/>
</dbReference>
<dbReference type="GO" id="GO:0016485">
    <property type="term" value="P:protein processing"/>
    <property type="evidence" value="ECO:0007669"/>
    <property type="project" value="TreeGrafter"/>
</dbReference>
<sequence length="193" mass="22082">MSPSFSLFLFIYIVLNVTLTSRCQAATAPHFRIAENQGFLTNPFYHSNDDLEDLFARLAKTYPQNAQVHTIGQSVQGRPLLVLKICQHTRYTNLLTPSVKLVANMHGDEAVGRQLLIYLAQYLLLNYHTNQEVTELINTTDIYLLPSLNPDGFQISERERVEELQVTSIEISLRKRNPEVIKISFNRNALTYV</sequence>
<dbReference type="PANTHER" id="PTHR11532">
    <property type="entry name" value="PROTEASE M14 CARBOXYPEPTIDASE"/>
    <property type="match status" value="1"/>
</dbReference>
<feature type="signal peptide" evidence="3">
    <location>
        <begin position="1"/>
        <end position="25"/>
    </location>
</feature>
<name>A0A1A9WRE9_9MUSC</name>
<evidence type="ECO:0000259" key="4">
    <source>
        <dbReference type="PROSITE" id="PS52035"/>
    </source>
</evidence>
<dbReference type="Pfam" id="PF00246">
    <property type="entry name" value="Peptidase_M14"/>
    <property type="match status" value="1"/>
</dbReference>
<dbReference type="GO" id="GO:0006518">
    <property type="term" value="P:peptide metabolic process"/>
    <property type="evidence" value="ECO:0007669"/>
    <property type="project" value="TreeGrafter"/>
</dbReference>
<dbReference type="GO" id="GO:0004181">
    <property type="term" value="F:metallocarboxypeptidase activity"/>
    <property type="evidence" value="ECO:0007669"/>
    <property type="project" value="InterPro"/>
</dbReference>
<keyword evidence="3" id="KW-0732">Signal</keyword>
<dbReference type="Proteomes" id="UP000091820">
    <property type="component" value="Unassembled WGS sequence"/>
</dbReference>
<dbReference type="STRING" id="37001.A0A1A9WRE9"/>
<feature type="domain" description="Peptidase M14" evidence="4">
    <location>
        <begin position="44"/>
        <end position="193"/>
    </location>
</feature>
<accession>A0A1A9WRE9</accession>
<dbReference type="VEuPathDB" id="VectorBase:GBRI029368"/>
<comment type="similarity">
    <text evidence="1 2">Belongs to the peptidase M14 family.</text>
</comment>
<dbReference type="PRINTS" id="PR00765">
    <property type="entry name" value="CRBOXYPTASEA"/>
</dbReference>
<organism evidence="5 6">
    <name type="scientific">Glossina brevipalpis</name>
    <dbReference type="NCBI Taxonomy" id="37001"/>
    <lineage>
        <taxon>Eukaryota</taxon>
        <taxon>Metazoa</taxon>
        <taxon>Ecdysozoa</taxon>
        <taxon>Arthropoda</taxon>
        <taxon>Hexapoda</taxon>
        <taxon>Insecta</taxon>
        <taxon>Pterygota</taxon>
        <taxon>Neoptera</taxon>
        <taxon>Endopterygota</taxon>
        <taxon>Diptera</taxon>
        <taxon>Brachycera</taxon>
        <taxon>Muscomorpha</taxon>
        <taxon>Hippoboscoidea</taxon>
        <taxon>Glossinidae</taxon>
        <taxon>Glossina</taxon>
    </lineage>
</organism>
<dbReference type="InterPro" id="IPR050753">
    <property type="entry name" value="Peptidase_M14_domain"/>
</dbReference>
<evidence type="ECO:0000313" key="6">
    <source>
        <dbReference type="Proteomes" id="UP000091820"/>
    </source>
</evidence>
<protein>
    <recommendedName>
        <fullName evidence="4">Peptidase M14 domain-containing protein</fullName>
    </recommendedName>
</protein>
<evidence type="ECO:0000256" key="3">
    <source>
        <dbReference type="SAM" id="SignalP"/>
    </source>
</evidence>
<dbReference type="PROSITE" id="PS00132">
    <property type="entry name" value="CARBOXYPEPT_ZN_1"/>
    <property type="match status" value="1"/>
</dbReference>
<dbReference type="EnsemblMetazoa" id="GBRI029368-RA">
    <property type="protein sequence ID" value="GBRI029368-PA"/>
    <property type="gene ID" value="GBRI029368"/>
</dbReference>
<dbReference type="InterPro" id="IPR000834">
    <property type="entry name" value="Peptidase_M14"/>
</dbReference>
<dbReference type="GO" id="GO:0005615">
    <property type="term" value="C:extracellular space"/>
    <property type="evidence" value="ECO:0007669"/>
    <property type="project" value="TreeGrafter"/>
</dbReference>
<dbReference type="SUPFAM" id="SSF53187">
    <property type="entry name" value="Zn-dependent exopeptidases"/>
    <property type="match status" value="1"/>
</dbReference>
<evidence type="ECO:0000256" key="1">
    <source>
        <dbReference type="ARBA" id="ARBA00005988"/>
    </source>
</evidence>
<evidence type="ECO:0000313" key="5">
    <source>
        <dbReference type="EnsemblMetazoa" id="GBRI029368-PA"/>
    </source>
</evidence>
<reference evidence="5" key="2">
    <citation type="submission" date="2020-05" db="UniProtKB">
        <authorList>
            <consortium name="EnsemblMetazoa"/>
        </authorList>
    </citation>
    <scope>IDENTIFICATION</scope>
    <source>
        <strain evidence="5">IAEA</strain>
    </source>
</reference>
<dbReference type="InterPro" id="IPR057246">
    <property type="entry name" value="CARBOXYPEPT_ZN_1"/>
</dbReference>
<evidence type="ECO:0000256" key="2">
    <source>
        <dbReference type="PROSITE-ProRule" id="PRU01379"/>
    </source>
</evidence>
<dbReference type="SMART" id="SM00631">
    <property type="entry name" value="Zn_pept"/>
    <property type="match status" value="1"/>
</dbReference>
<keyword evidence="6" id="KW-1185">Reference proteome</keyword>